<dbReference type="InterPro" id="IPR023232">
    <property type="entry name" value="Glyco_hydro_2_AS"/>
</dbReference>
<evidence type="ECO:0000256" key="2">
    <source>
        <dbReference type="ARBA" id="ARBA00022801"/>
    </source>
</evidence>
<dbReference type="InterPro" id="IPR006103">
    <property type="entry name" value="Glyco_hydro_2_cat"/>
</dbReference>
<comment type="caution">
    <text evidence="10">The sequence shown here is derived from an EMBL/GenBank/DDBJ whole genome shotgun (WGS) entry which is preliminary data.</text>
</comment>
<dbReference type="RefSeq" id="WP_382384287.1">
    <property type="nucleotide sequence ID" value="NZ_JBHMEZ010000029.1"/>
</dbReference>
<dbReference type="SUPFAM" id="SSF49373">
    <property type="entry name" value="Invasin/intimin cell-adhesion fragments"/>
    <property type="match status" value="1"/>
</dbReference>
<evidence type="ECO:0000259" key="8">
    <source>
        <dbReference type="Pfam" id="PF16355"/>
    </source>
</evidence>
<feature type="chain" id="PRO_5046476183" evidence="4">
    <location>
        <begin position="22"/>
        <end position="827"/>
    </location>
</feature>
<dbReference type="PANTHER" id="PTHR42732:SF1">
    <property type="entry name" value="BETA-MANNOSIDASE"/>
    <property type="match status" value="1"/>
</dbReference>
<dbReference type="Gene3D" id="3.20.20.80">
    <property type="entry name" value="Glycosidases"/>
    <property type="match status" value="1"/>
</dbReference>
<keyword evidence="3" id="KW-0326">Glycosidase</keyword>
<keyword evidence="2 10" id="KW-0378">Hydrolase</keyword>
<feature type="domain" description="Glycoside hydrolase family 2 catalytic" evidence="6">
    <location>
        <begin position="306"/>
        <end position="468"/>
    </location>
</feature>
<keyword evidence="4" id="KW-0732">Signal</keyword>
<dbReference type="SUPFAM" id="SSF49785">
    <property type="entry name" value="Galactose-binding domain-like"/>
    <property type="match status" value="1"/>
</dbReference>
<sequence>MKKLLLIVLLLVNAFAVVSCAEGNTSNEVPREKINFDEDWKFSKGDFPTASKNEFDDASWEQLDVPHDWSIKGPFLKTNPAGNVGAYAPGGIGWYRKSFTLDKSDANSKIGIEFGGVYMNSEVWINGHYLGIRPFGYISFNYDLTPHLNFEGENIISVRVNNSKEPSARWFTGSGIYRHVWLVKTEKLHIDRYGVYVTTKSIKNNEAVIELKTAIKNEEAESKAYRLVNEIYSSDNVLLSTEETTAKLDSSKEENIVQNITVSNPELWSPESPYLYKVKTKIMVGNTLVDQVETNMGVRDFSFSADNGFTLNGKNIKLKGVNNHADLGALGAAINDRVLERRLEILKEMGCNAIRTAHNPPSATLLDLCDKMGFMVMDEAFDEWIESWPFGNKVKEGKAKYGYHLYFDEWAEKDLTELIKRDRNHPSIILWSVGNEIPDACFEEGTVRLKRLMSVVREHDNTRPITCGITHMHLANESGFASALDVTGYNGGGGSVFMYEKDHETYPERKFIATEVPHTFQTRGEYQSQSWYRGANPLGGIMKVPNLSEEEVFGDISKYYSSSYDNSIVRISARDSWKMTRDFSFMSGEFRWTGFDYLGESMFGWPAKLFNFGVIDMCGFPKDSYYFYQSQWTEEPMVHILPHWNWKGKEGVKIPVVAYSNCDSVELFLNGESLGVQSMKDTMDVVWQVPYKAGILEAKGINNGKVVAEKKIETAGDANKIELLVDRDVINAGGADVVHVEVNILDAEGRFVPKALNDITFNVEGEATILAVDNGDPKSEESFVGNKRSAFNGKCLVILKTTKKAGDIKLTASSDGLVGATVQVSSK</sequence>
<feature type="domain" description="Glycoside hydrolase family 2 immunoglobulin-like beta-sandwich" evidence="5">
    <location>
        <begin position="189"/>
        <end position="299"/>
    </location>
</feature>
<evidence type="ECO:0000313" key="11">
    <source>
        <dbReference type="Proteomes" id="UP001589605"/>
    </source>
</evidence>
<dbReference type="PROSITE" id="PS00608">
    <property type="entry name" value="GLYCOSYL_HYDROL_F2_2"/>
    <property type="match status" value="1"/>
</dbReference>
<feature type="domain" description="DUF4982" evidence="8">
    <location>
        <begin position="651"/>
        <end position="708"/>
    </location>
</feature>
<feature type="domain" description="Glycoside hydrolase family 2" evidence="9">
    <location>
        <begin position="721"/>
        <end position="822"/>
    </location>
</feature>
<dbReference type="Pfam" id="PF18565">
    <property type="entry name" value="Glyco_hydro2_C5"/>
    <property type="match status" value="1"/>
</dbReference>
<dbReference type="InterPro" id="IPR006101">
    <property type="entry name" value="Glyco_hydro_2"/>
</dbReference>
<feature type="signal peptide" evidence="4">
    <location>
        <begin position="1"/>
        <end position="21"/>
    </location>
</feature>
<dbReference type="InterPro" id="IPR008979">
    <property type="entry name" value="Galactose-bd-like_sf"/>
</dbReference>
<dbReference type="SUPFAM" id="SSF49303">
    <property type="entry name" value="beta-Galactosidase/glucuronidase domain"/>
    <property type="match status" value="1"/>
</dbReference>
<dbReference type="InterPro" id="IPR051913">
    <property type="entry name" value="GH2_Domain-Containing"/>
</dbReference>
<evidence type="ECO:0000259" key="5">
    <source>
        <dbReference type="Pfam" id="PF00703"/>
    </source>
</evidence>
<dbReference type="InterPro" id="IPR040605">
    <property type="entry name" value="Glyco_hydro2_dom5"/>
</dbReference>
<evidence type="ECO:0000259" key="6">
    <source>
        <dbReference type="Pfam" id="PF02836"/>
    </source>
</evidence>
<dbReference type="Pfam" id="PF02837">
    <property type="entry name" value="Glyco_hydro_2_N"/>
    <property type="match status" value="1"/>
</dbReference>
<dbReference type="InterPro" id="IPR013783">
    <property type="entry name" value="Ig-like_fold"/>
</dbReference>
<reference evidence="10 11" key="1">
    <citation type="submission" date="2024-09" db="EMBL/GenBank/DDBJ databases">
        <authorList>
            <person name="Sun Q."/>
            <person name="Mori K."/>
        </authorList>
    </citation>
    <scope>NUCLEOTIDE SEQUENCE [LARGE SCALE GENOMIC DNA]</scope>
    <source>
        <strain evidence="10 11">CECT 8286</strain>
    </source>
</reference>
<keyword evidence="11" id="KW-1185">Reference proteome</keyword>
<dbReference type="PANTHER" id="PTHR42732">
    <property type="entry name" value="BETA-GALACTOSIDASE"/>
    <property type="match status" value="1"/>
</dbReference>
<evidence type="ECO:0000259" key="7">
    <source>
        <dbReference type="Pfam" id="PF02837"/>
    </source>
</evidence>
<dbReference type="SUPFAM" id="SSF51445">
    <property type="entry name" value="(Trans)glycosidases"/>
    <property type="match status" value="1"/>
</dbReference>
<dbReference type="Proteomes" id="UP001589605">
    <property type="component" value="Unassembled WGS sequence"/>
</dbReference>
<dbReference type="InterPro" id="IPR036156">
    <property type="entry name" value="Beta-gal/glucu_dom_sf"/>
</dbReference>
<dbReference type="Pfam" id="PF16355">
    <property type="entry name" value="DUF4982"/>
    <property type="match status" value="1"/>
</dbReference>
<dbReference type="InterPro" id="IPR006104">
    <property type="entry name" value="Glyco_hydro_2_N"/>
</dbReference>
<accession>A0ABV5F5C4</accession>
<evidence type="ECO:0000256" key="3">
    <source>
        <dbReference type="ARBA" id="ARBA00023295"/>
    </source>
</evidence>
<dbReference type="PROSITE" id="PS51257">
    <property type="entry name" value="PROKAR_LIPOPROTEIN"/>
    <property type="match status" value="1"/>
</dbReference>
<dbReference type="InterPro" id="IPR017853">
    <property type="entry name" value="GH"/>
</dbReference>
<name>A0ABV5F5C4_9FLAO</name>
<proteinExistence type="inferred from homology"/>
<gene>
    <name evidence="10" type="ORF">ACFFVB_16280</name>
</gene>
<dbReference type="EMBL" id="JBHMEZ010000029">
    <property type="protein sequence ID" value="MFB9054647.1"/>
    <property type="molecule type" value="Genomic_DNA"/>
</dbReference>
<dbReference type="InterPro" id="IPR006102">
    <property type="entry name" value="Ig-like_GH2"/>
</dbReference>
<evidence type="ECO:0000259" key="9">
    <source>
        <dbReference type="Pfam" id="PF18565"/>
    </source>
</evidence>
<dbReference type="InterPro" id="IPR032311">
    <property type="entry name" value="DUF4982"/>
</dbReference>
<organism evidence="10 11">
    <name type="scientific">Formosa undariae</name>
    <dbReference type="NCBI Taxonomy" id="1325436"/>
    <lineage>
        <taxon>Bacteria</taxon>
        <taxon>Pseudomonadati</taxon>
        <taxon>Bacteroidota</taxon>
        <taxon>Flavobacteriia</taxon>
        <taxon>Flavobacteriales</taxon>
        <taxon>Flavobacteriaceae</taxon>
        <taxon>Formosa</taxon>
    </lineage>
</organism>
<evidence type="ECO:0000256" key="4">
    <source>
        <dbReference type="SAM" id="SignalP"/>
    </source>
</evidence>
<evidence type="ECO:0000313" key="10">
    <source>
        <dbReference type="EMBL" id="MFB9054647.1"/>
    </source>
</evidence>
<comment type="similarity">
    <text evidence="1">Belongs to the glycosyl hydrolase 2 family.</text>
</comment>
<protein>
    <submittedName>
        <fullName evidence="10">Glycoside hydrolase family 2 TIM barrel-domain containing protein</fullName>
    </submittedName>
</protein>
<dbReference type="Gene3D" id="2.60.40.10">
    <property type="entry name" value="Immunoglobulins"/>
    <property type="match status" value="3"/>
</dbReference>
<evidence type="ECO:0000256" key="1">
    <source>
        <dbReference type="ARBA" id="ARBA00007401"/>
    </source>
</evidence>
<dbReference type="PRINTS" id="PR00132">
    <property type="entry name" value="GLHYDRLASE2"/>
</dbReference>
<dbReference type="InterPro" id="IPR008964">
    <property type="entry name" value="Invasin/intimin_cell_adhesion"/>
</dbReference>
<dbReference type="Gene3D" id="2.60.120.260">
    <property type="entry name" value="Galactose-binding domain-like"/>
    <property type="match status" value="1"/>
</dbReference>
<dbReference type="GO" id="GO:0016787">
    <property type="term" value="F:hydrolase activity"/>
    <property type="evidence" value="ECO:0007669"/>
    <property type="project" value="UniProtKB-KW"/>
</dbReference>
<dbReference type="Pfam" id="PF00703">
    <property type="entry name" value="Glyco_hydro_2"/>
    <property type="match status" value="1"/>
</dbReference>
<dbReference type="Pfam" id="PF02836">
    <property type="entry name" value="Glyco_hydro_2_C"/>
    <property type="match status" value="1"/>
</dbReference>
<feature type="domain" description="Glycosyl hydrolases family 2 sugar binding" evidence="7">
    <location>
        <begin position="83"/>
        <end position="185"/>
    </location>
</feature>